<feature type="compositionally biased region" description="Basic and acidic residues" evidence="2">
    <location>
        <begin position="1312"/>
        <end position="1333"/>
    </location>
</feature>
<accession>A0ABV5NPS9</accession>
<dbReference type="NCBIfam" id="NF041492">
    <property type="entry name" value="MobF"/>
    <property type="match status" value="1"/>
</dbReference>
<evidence type="ECO:0000313" key="4">
    <source>
        <dbReference type="EMBL" id="MFB9472191.1"/>
    </source>
</evidence>
<feature type="coiled-coil region" evidence="1">
    <location>
        <begin position="1368"/>
        <end position="1395"/>
    </location>
</feature>
<dbReference type="Gene3D" id="3.40.50.300">
    <property type="entry name" value="P-loop containing nucleotide triphosphate hydrolases"/>
    <property type="match status" value="2"/>
</dbReference>
<feature type="region of interest" description="Disordered" evidence="2">
    <location>
        <begin position="1299"/>
        <end position="1334"/>
    </location>
</feature>
<dbReference type="Gene3D" id="2.30.30.940">
    <property type="match status" value="1"/>
</dbReference>
<feature type="compositionally biased region" description="Low complexity" evidence="2">
    <location>
        <begin position="1581"/>
        <end position="1592"/>
    </location>
</feature>
<dbReference type="InterPro" id="IPR014862">
    <property type="entry name" value="TrwC"/>
</dbReference>
<dbReference type="Pfam" id="PF08751">
    <property type="entry name" value="TrwC"/>
    <property type="match status" value="1"/>
</dbReference>
<protein>
    <submittedName>
        <fullName evidence="4">MobF family relaxase</fullName>
    </submittedName>
</protein>
<feature type="domain" description="TrwC relaxase" evidence="3">
    <location>
        <begin position="12"/>
        <end position="355"/>
    </location>
</feature>
<feature type="region of interest" description="Disordered" evidence="2">
    <location>
        <begin position="1187"/>
        <end position="1214"/>
    </location>
</feature>
<dbReference type="SUPFAM" id="SSF52540">
    <property type="entry name" value="P-loop containing nucleoside triphosphate hydrolases"/>
    <property type="match status" value="2"/>
</dbReference>
<proteinExistence type="predicted"/>
<feature type="region of interest" description="Disordered" evidence="2">
    <location>
        <begin position="1649"/>
        <end position="1717"/>
    </location>
</feature>
<feature type="compositionally biased region" description="Basic and acidic residues" evidence="2">
    <location>
        <begin position="1198"/>
        <end position="1212"/>
    </location>
</feature>
<sequence length="1717" mass="190364">MLSIGLGYDPGYLTRQVGKGAENYYLSSVGDDERGEPPGEWSGKACADLGFVAGEQIDAETFERLYRSFADPRDPTFYDPAVPEKHKPVLGSRPAQFTQETGRKPVYFLDLTFSPPKSITLLHAGLLAKAAEEQRDGHLDQAAALRAQAGLVWDAVMAGNTAMLEYYQDVCGVSRAGRHGPKVAGRSTGRWVDAPRWVVASFRQHTSRNGDPQLHVHNPVLNRVPCDVDGKWRALDSRAIHAVRPAAAAIAERVMWETLTRTLPVDTRVRADGHGLEVEGIADDLIGMFSSRRVEVSGLLAQLRAAYVARHGREPSARALFSMAQYATRATKARKSKAPAPTHADELEQWMRQSRQAESGTLAEVPDQVLHRERDPETALHRERARAMAQHVLAGATGVGGIHEPGRDELLDDVLQAAVADVQRAKAVFTRYEVMRAINRHLPGWLGGLDAASVRRLLEELTERAAGPGNAFGVRLLNLPEVVEVPDELRRGDGSSAYVAPCAERFTTDEQLAVERRLLRSAQERTAPAVPRQRVEQWLAPRCRPEGRPGLREDQAVAILGIATSGRAVDVFEGPAGSGKSYTLGRLTGLWRAAQGVGSIGLTLSSNASYVLADEGFERTFNIRRFLTLARAGRLRIEPGTLIVVDEASMVPTADLAAIQEVADGAFCKVVWAGDTAQLSAPEAGGLMRVLAADAGSYALTVVERMEAVWEREASLRLRAGDVSVVTAYEEHGRLVEGDREQVMAQLVADYLSDRDAGRRAVMLTMSNADARELSARVRAELVTRGEVTADGIRLRDGTTAGVGDLVMARANTRRVNVAGTWRTLSNRDVLRIHRILPDGGLTAHLVTRTHPGGDPERRVHIPARYAARHLELGYAGTAHAAQGRTVDVARALIDGRVTHEMLYVMLTRGRAANVGYVDVGVLTAADLRPGTEQTPQLAQPDPAPGAPVLGARTVLAHVLERDDASPAAVEALREEGERVTHMAHLAAIWRDIVALATRQHHHRQLATALPSELYERLQQDPARRTLYTALHQAELTGRDTADLISRAARLRPLDTARSIAQVLRHRIARLMRDEDRGTDHVPQTWHERTPHIDDPELASCALEVADRMDQRTEYLGRRAAQAPPEWALRQLGEVPDEPLLRHEWIARAGVIAAYGEAYGTSLLADHRPGPLVTDRDLAWRAAQQTLGMRAPSTERSATSRDHAPAPSRSDDTVAEMRQAGALLALTHTPHQVGLRDEAELADRAADLLTRAEAVTRDLVTAEERVRTYTASGGGPAERELIAKREELTRLVQRIDAATTAQEQPQDAGQARAEEHSSQETYRPVREQARHAETQVPPRTVWPLIRHQHAQLTRHWDDLLQRSRRADIRAAEQDIVTARTTRQEIRAELDAVQQEIARRATLSPERRHVEQMARDQHRARQRREELIATLAATPDGIGLLSDQHLAARVADLYQRRQALHTAMITAEENLARWTEHGGGPRERELHQRRADLTERLHHIDTALQAAQHRDHMAQRLRDLTRQSDAFIERAHQIRRELDTTGRLLPSSRARRTALENELGQLQQDHARLQEQIGNVRRSHPAAEQAARTAAEHAPPPGVWPRIRQRAAELDHSWEQQLRQACDADGEALRRHVEEARRDESRHDRLLRAALEETERRRQLPDDRRQAEQAARTEGQQRLPADSRETLEAAGRVGSRTRVDGRRPPGRQADHPDRDRGL</sequence>
<dbReference type="EMBL" id="JBHMCF010000021">
    <property type="protein sequence ID" value="MFB9472191.1"/>
    <property type="molecule type" value="Genomic_DNA"/>
</dbReference>
<dbReference type="Proteomes" id="UP001589568">
    <property type="component" value="Unassembled WGS sequence"/>
</dbReference>
<dbReference type="RefSeq" id="WP_379483750.1">
    <property type="nucleotide sequence ID" value="NZ_JBHMCF010000021.1"/>
</dbReference>
<dbReference type="InterPro" id="IPR027417">
    <property type="entry name" value="P-loop_NTPase"/>
</dbReference>
<gene>
    <name evidence="4" type="primary">mobF</name>
    <name evidence="4" type="ORF">ACFFR3_21990</name>
</gene>
<feature type="compositionally biased region" description="Basic and acidic residues" evidence="2">
    <location>
        <begin position="1649"/>
        <end position="1666"/>
    </location>
</feature>
<keyword evidence="5" id="KW-1185">Reference proteome</keyword>
<name>A0ABV5NPS9_9ACTN</name>
<evidence type="ECO:0000256" key="1">
    <source>
        <dbReference type="SAM" id="Coils"/>
    </source>
</evidence>
<evidence type="ECO:0000259" key="3">
    <source>
        <dbReference type="Pfam" id="PF08751"/>
    </source>
</evidence>
<keyword evidence="1" id="KW-0175">Coiled coil</keyword>
<feature type="region of interest" description="Disordered" evidence="2">
    <location>
        <begin position="1575"/>
        <end position="1598"/>
    </location>
</feature>
<feature type="compositionally biased region" description="Basic and acidic residues" evidence="2">
    <location>
        <begin position="1696"/>
        <end position="1717"/>
    </location>
</feature>
<evidence type="ECO:0000313" key="5">
    <source>
        <dbReference type="Proteomes" id="UP001589568"/>
    </source>
</evidence>
<dbReference type="SUPFAM" id="SSF55464">
    <property type="entry name" value="Origin of replication-binding domain, RBD-like"/>
    <property type="match status" value="1"/>
</dbReference>
<reference evidence="4 5" key="1">
    <citation type="submission" date="2024-09" db="EMBL/GenBank/DDBJ databases">
        <authorList>
            <person name="Sun Q."/>
            <person name="Mori K."/>
        </authorList>
    </citation>
    <scope>NUCLEOTIDE SEQUENCE [LARGE SCALE GENOMIC DNA]</scope>
    <source>
        <strain evidence="4 5">JCM 3324</strain>
    </source>
</reference>
<comment type="caution">
    <text evidence="4">The sequence shown here is derived from an EMBL/GenBank/DDBJ whole genome shotgun (WGS) entry which is preliminary data.</text>
</comment>
<evidence type="ECO:0000256" key="2">
    <source>
        <dbReference type="SAM" id="MobiDB-lite"/>
    </source>
</evidence>
<organism evidence="4 5">
    <name type="scientific">Nonomuraea salmonea</name>
    <dbReference type="NCBI Taxonomy" id="46181"/>
    <lineage>
        <taxon>Bacteria</taxon>
        <taxon>Bacillati</taxon>
        <taxon>Actinomycetota</taxon>
        <taxon>Actinomycetes</taxon>
        <taxon>Streptosporangiales</taxon>
        <taxon>Streptosporangiaceae</taxon>
        <taxon>Nonomuraea</taxon>
    </lineage>
</organism>
<dbReference type="Pfam" id="PF13604">
    <property type="entry name" value="AAA_30"/>
    <property type="match status" value="1"/>
</dbReference>